<comment type="caution">
    <text evidence="2">The sequence shown here is derived from an EMBL/GenBank/DDBJ whole genome shotgun (WGS) entry which is preliminary data.</text>
</comment>
<organism evidence="2 3">
    <name type="scientific">Streptomyces gobitricini</name>
    <dbReference type="NCBI Taxonomy" id="68211"/>
    <lineage>
        <taxon>Bacteria</taxon>
        <taxon>Bacillati</taxon>
        <taxon>Actinomycetota</taxon>
        <taxon>Actinomycetes</taxon>
        <taxon>Kitasatosporales</taxon>
        <taxon>Streptomycetaceae</taxon>
        <taxon>Streptomyces</taxon>
    </lineage>
</organism>
<keyword evidence="3" id="KW-1185">Reference proteome</keyword>
<evidence type="ECO:0000313" key="3">
    <source>
        <dbReference type="Proteomes" id="UP001499942"/>
    </source>
</evidence>
<dbReference type="EMBL" id="BAAASR010000007">
    <property type="protein sequence ID" value="GAA2485884.1"/>
    <property type="molecule type" value="Genomic_DNA"/>
</dbReference>
<protein>
    <submittedName>
        <fullName evidence="2">Uncharacterized protein</fullName>
    </submittedName>
</protein>
<feature type="region of interest" description="Disordered" evidence="1">
    <location>
        <begin position="45"/>
        <end position="64"/>
    </location>
</feature>
<feature type="region of interest" description="Disordered" evidence="1">
    <location>
        <begin position="14"/>
        <end position="35"/>
    </location>
</feature>
<sequence length="110" mass="11440">MTWSTVAGLMLQRGLKPGSNTGSGRGRMLRSTTAGGVLRARRDELGGRDVQTTTAGGRGCGARDGGQHGQYGRRLICLARFTEVAAYSQPGAPYQSGQDALGSRAGAAWL</sequence>
<reference evidence="3" key="1">
    <citation type="journal article" date="2019" name="Int. J. Syst. Evol. Microbiol.">
        <title>The Global Catalogue of Microorganisms (GCM) 10K type strain sequencing project: providing services to taxonomists for standard genome sequencing and annotation.</title>
        <authorList>
            <consortium name="The Broad Institute Genomics Platform"/>
            <consortium name="The Broad Institute Genome Sequencing Center for Infectious Disease"/>
            <person name="Wu L."/>
            <person name="Ma J."/>
        </authorList>
    </citation>
    <scope>NUCLEOTIDE SEQUENCE [LARGE SCALE GENOMIC DNA]</scope>
    <source>
        <strain evidence="3">JCM 5062</strain>
    </source>
</reference>
<dbReference type="Proteomes" id="UP001499942">
    <property type="component" value="Unassembled WGS sequence"/>
</dbReference>
<proteinExistence type="predicted"/>
<feature type="region of interest" description="Disordered" evidence="1">
    <location>
        <begin position="91"/>
        <end position="110"/>
    </location>
</feature>
<evidence type="ECO:0000256" key="1">
    <source>
        <dbReference type="SAM" id="MobiDB-lite"/>
    </source>
</evidence>
<accession>A0ABP5YRW2</accession>
<name>A0ABP5YRW2_9ACTN</name>
<evidence type="ECO:0000313" key="2">
    <source>
        <dbReference type="EMBL" id="GAA2485884.1"/>
    </source>
</evidence>
<gene>
    <name evidence="2" type="ORF">GCM10010393_16210</name>
</gene>